<gene>
    <name evidence="2" type="ORF">NIE36_00105</name>
    <name evidence="1" type="ORF">OSB80_00105</name>
</gene>
<sequence>MDTRLLLISHASTAAMRAGRFPADDPVDARGLAEATAARARLSIPDDAAVFVSPAVCARDTASALGIGAAASGQGASVDEGLADMDYGLWHGRRLADLAAEAPHDLAAWTHDPDAAAHGGESFSQLVKRVGQWLDALNDALSEDVTRATDRASNDGANEARNRTLREKTSVIPSTTQNVVAVTHPPVIRAAIVHALGASPAVFPRIEIAPLSMVELRRSRRGWTWWPASQ</sequence>
<keyword evidence="3" id="KW-1185">Reference proteome</keyword>
<dbReference type="SUPFAM" id="SSF53254">
    <property type="entry name" value="Phosphoglycerate mutase-like"/>
    <property type="match status" value="1"/>
</dbReference>
<evidence type="ECO:0000313" key="1">
    <source>
        <dbReference type="EMBL" id="MCX4143777.1"/>
    </source>
</evidence>
<protein>
    <submittedName>
        <fullName evidence="2">Histidine phosphatase family protein</fullName>
    </submittedName>
</protein>
<evidence type="ECO:0000313" key="4">
    <source>
        <dbReference type="Proteomes" id="UP001242288"/>
    </source>
</evidence>
<dbReference type="AlphaFoldDB" id="A0AAP5B7K6"/>
<name>A0AAP5B7K6_9BURK</name>
<dbReference type="Gene3D" id="3.40.50.1240">
    <property type="entry name" value="Phosphoglycerate mutase-like"/>
    <property type="match status" value="1"/>
</dbReference>
<organism evidence="2 4">
    <name type="scientific">Paraburkholderia madseniana</name>
    <dbReference type="NCBI Taxonomy" id="2599607"/>
    <lineage>
        <taxon>Bacteria</taxon>
        <taxon>Pseudomonadati</taxon>
        <taxon>Pseudomonadota</taxon>
        <taxon>Betaproteobacteria</taxon>
        <taxon>Burkholderiales</taxon>
        <taxon>Burkholderiaceae</taxon>
        <taxon>Paraburkholderia</taxon>
    </lineage>
</organism>
<dbReference type="Pfam" id="PF00300">
    <property type="entry name" value="His_Phos_1"/>
    <property type="match status" value="2"/>
</dbReference>
<dbReference type="EMBL" id="JAMXWF010000001">
    <property type="protein sequence ID" value="MDQ6405611.1"/>
    <property type="molecule type" value="Genomic_DNA"/>
</dbReference>
<evidence type="ECO:0000313" key="2">
    <source>
        <dbReference type="EMBL" id="MDQ6405611.1"/>
    </source>
</evidence>
<reference evidence="2" key="1">
    <citation type="submission" date="2022-06" db="EMBL/GenBank/DDBJ databases">
        <title>PHB producers.</title>
        <authorList>
            <person name="Besaury L."/>
        </authorList>
    </citation>
    <scope>NUCLEOTIDE SEQUENCE</scope>
    <source>
        <strain evidence="2 3">SEWS6</strain>
    </source>
</reference>
<proteinExistence type="predicted"/>
<dbReference type="InterPro" id="IPR013078">
    <property type="entry name" value="His_Pase_superF_clade-1"/>
</dbReference>
<dbReference type="EMBL" id="JAPKHW010000001">
    <property type="protein sequence ID" value="MCX4143777.1"/>
    <property type="molecule type" value="Genomic_DNA"/>
</dbReference>
<comment type="caution">
    <text evidence="2">The sequence shown here is derived from an EMBL/GenBank/DDBJ whole genome shotgun (WGS) entry which is preliminary data.</text>
</comment>
<dbReference type="Proteomes" id="UP001209412">
    <property type="component" value="Unassembled WGS sequence"/>
</dbReference>
<accession>A0AAP5B7K6</accession>
<evidence type="ECO:0000313" key="3">
    <source>
        <dbReference type="Proteomes" id="UP001209412"/>
    </source>
</evidence>
<dbReference type="RefSeq" id="WP_266256222.1">
    <property type="nucleotide sequence ID" value="NZ_JAMXWF010000001.1"/>
</dbReference>
<dbReference type="InterPro" id="IPR029033">
    <property type="entry name" value="His_PPase_superfam"/>
</dbReference>
<dbReference type="SMART" id="SM00855">
    <property type="entry name" value="PGAM"/>
    <property type="match status" value="1"/>
</dbReference>
<dbReference type="Proteomes" id="UP001242288">
    <property type="component" value="Unassembled WGS sequence"/>
</dbReference>